<dbReference type="EMBL" id="JABSTR010000001">
    <property type="protein sequence ID" value="KAH9360918.1"/>
    <property type="molecule type" value="Genomic_DNA"/>
</dbReference>
<keyword evidence="1" id="KW-0175">Coiled coil</keyword>
<reference evidence="3 4" key="1">
    <citation type="journal article" date="2020" name="Cell">
        <title>Large-Scale Comparative Analyses of Tick Genomes Elucidate Their Genetic Diversity and Vector Capacities.</title>
        <authorList>
            <consortium name="Tick Genome and Microbiome Consortium (TIGMIC)"/>
            <person name="Jia N."/>
            <person name="Wang J."/>
            <person name="Shi W."/>
            <person name="Du L."/>
            <person name="Sun Y."/>
            <person name="Zhan W."/>
            <person name="Jiang J.F."/>
            <person name="Wang Q."/>
            <person name="Zhang B."/>
            <person name="Ji P."/>
            <person name="Bell-Sakyi L."/>
            <person name="Cui X.M."/>
            <person name="Yuan T.T."/>
            <person name="Jiang B.G."/>
            <person name="Yang W.F."/>
            <person name="Lam T.T."/>
            <person name="Chang Q.C."/>
            <person name="Ding S.J."/>
            <person name="Wang X.J."/>
            <person name="Zhu J.G."/>
            <person name="Ruan X.D."/>
            <person name="Zhao L."/>
            <person name="Wei J.T."/>
            <person name="Ye R.Z."/>
            <person name="Que T.C."/>
            <person name="Du C.H."/>
            <person name="Zhou Y.H."/>
            <person name="Cheng J.X."/>
            <person name="Dai P.F."/>
            <person name="Guo W.B."/>
            <person name="Han X.H."/>
            <person name="Huang E.J."/>
            <person name="Li L.F."/>
            <person name="Wei W."/>
            <person name="Gao Y.C."/>
            <person name="Liu J.Z."/>
            <person name="Shao H.Z."/>
            <person name="Wang X."/>
            <person name="Wang C.C."/>
            <person name="Yang T.C."/>
            <person name="Huo Q.B."/>
            <person name="Li W."/>
            <person name="Chen H.Y."/>
            <person name="Chen S.E."/>
            <person name="Zhou L.G."/>
            <person name="Ni X.B."/>
            <person name="Tian J.H."/>
            <person name="Sheng Y."/>
            <person name="Liu T."/>
            <person name="Pan Y.S."/>
            <person name="Xia L.Y."/>
            <person name="Li J."/>
            <person name="Zhao F."/>
            <person name="Cao W.C."/>
        </authorList>
    </citation>
    <scope>NUCLEOTIDE SEQUENCE [LARGE SCALE GENOMIC DNA]</scope>
    <source>
        <strain evidence="3">HaeL-2018</strain>
    </source>
</reference>
<evidence type="ECO:0000256" key="2">
    <source>
        <dbReference type="SAM" id="MobiDB-lite"/>
    </source>
</evidence>
<dbReference type="Proteomes" id="UP000821853">
    <property type="component" value="Chromosome 1"/>
</dbReference>
<comment type="caution">
    <text evidence="3">The sequence shown here is derived from an EMBL/GenBank/DDBJ whole genome shotgun (WGS) entry which is preliminary data.</text>
</comment>
<keyword evidence="4" id="KW-1185">Reference proteome</keyword>
<feature type="coiled-coil region" evidence="1">
    <location>
        <begin position="9"/>
        <end position="36"/>
    </location>
</feature>
<evidence type="ECO:0000256" key="1">
    <source>
        <dbReference type="SAM" id="Coils"/>
    </source>
</evidence>
<protein>
    <submittedName>
        <fullName evidence="3">Uncharacterized protein</fullName>
    </submittedName>
</protein>
<organism evidence="3 4">
    <name type="scientific">Haemaphysalis longicornis</name>
    <name type="common">Bush tick</name>
    <dbReference type="NCBI Taxonomy" id="44386"/>
    <lineage>
        <taxon>Eukaryota</taxon>
        <taxon>Metazoa</taxon>
        <taxon>Ecdysozoa</taxon>
        <taxon>Arthropoda</taxon>
        <taxon>Chelicerata</taxon>
        <taxon>Arachnida</taxon>
        <taxon>Acari</taxon>
        <taxon>Parasitiformes</taxon>
        <taxon>Ixodida</taxon>
        <taxon>Ixodoidea</taxon>
        <taxon>Ixodidae</taxon>
        <taxon>Haemaphysalinae</taxon>
        <taxon>Haemaphysalis</taxon>
    </lineage>
</organism>
<name>A0A9J6F722_HAELO</name>
<evidence type="ECO:0000313" key="3">
    <source>
        <dbReference type="EMBL" id="KAH9360918.1"/>
    </source>
</evidence>
<proteinExistence type="predicted"/>
<feature type="region of interest" description="Disordered" evidence="2">
    <location>
        <begin position="122"/>
        <end position="145"/>
    </location>
</feature>
<dbReference type="AlphaFoldDB" id="A0A9J6F722"/>
<sequence>MHTLLDLEIADYERTVAELNNLLKERSGELENTRKESLAYQSKITSLVEHIGYLESQKKADDERMLAFKETVANLKEGLSRSRKHEEDLLQSEVRLESELKAAQLREQDLKVRVHTVLKQQKKGTVGGVESAETPSEAQEKLQGAMEQMRQKVRDLTEQLQLSRSEAEASRDEYDRLAQRHQAIALELEAREAQWKRRLQRKEPSHTAPPSFAALALTGAVSTRRHRSLTC</sequence>
<gene>
    <name evidence="3" type="ORF">HPB48_003583</name>
</gene>
<dbReference type="OrthoDB" id="6504475at2759"/>
<accession>A0A9J6F722</accession>
<dbReference type="VEuPathDB" id="VectorBase:HLOH_041550"/>
<evidence type="ECO:0000313" key="4">
    <source>
        <dbReference type="Proteomes" id="UP000821853"/>
    </source>
</evidence>